<comment type="caution">
    <text evidence="2">The sequence shown here is derived from an EMBL/GenBank/DDBJ whole genome shotgun (WGS) entry which is preliminary data.</text>
</comment>
<proteinExistence type="predicted"/>
<keyword evidence="1" id="KW-1133">Transmembrane helix</keyword>
<reference evidence="3" key="1">
    <citation type="journal article" date="2019" name="Int. J. Syst. Evol. Microbiol.">
        <title>The Global Catalogue of Microorganisms (GCM) 10K type strain sequencing project: providing services to taxonomists for standard genome sequencing and annotation.</title>
        <authorList>
            <consortium name="The Broad Institute Genomics Platform"/>
            <consortium name="The Broad Institute Genome Sequencing Center for Infectious Disease"/>
            <person name="Wu L."/>
            <person name="Ma J."/>
        </authorList>
    </citation>
    <scope>NUCLEOTIDE SEQUENCE [LARGE SCALE GENOMIC DNA]</scope>
    <source>
        <strain evidence="3">KCTC 52204</strain>
    </source>
</reference>
<keyword evidence="1" id="KW-0812">Transmembrane</keyword>
<accession>A0ABW5KA74</accession>
<feature type="transmembrane region" description="Helical" evidence="1">
    <location>
        <begin position="9"/>
        <end position="27"/>
    </location>
</feature>
<name>A0ABW5KA74_9FLAO</name>
<dbReference type="EMBL" id="JBHULG010000002">
    <property type="protein sequence ID" value="MFD2545049.1"/>
    <property type="molecule type" value="Genomic_DNA"/>
</dbReference>
<organism evidence="2 3">
    <name type="scientific">Kaistella montana</name>
    <dbReference type="NCBI Taxonomy" id="1849733"/>
    <lineage>
        <taxon>Bacteria</taxon>
        <taxon>Pseudomonadati</taxon>
        <taxon>Bacteroidota</taxon>
        <taxon>Flavobacteriia</taxon>
        <taxon>Flavobacteriales</taxon>
        <taxon>Weeksellaceae</taxon>
        <taxon>Chryseobacterium group</taxon>
        <taxon>Kaistella</taxon>
    </lineage>
</organism>
<dbReference type="RefSeq" id="WP_255928735.1">
    <property type="nucleotide sequence ID" value="NZ_JANFQP010000002.1"/>
</dbReference>
<sequence>MKKDVDKFRFYVIILFELLLLPFFYLFEEIKKRISSGKELKVKRIREEIIEKKIFINIHEWGGYDWERSKNIKNISPFDCGLKFQIERFENNESCYEKYINLTISEANKFKFLEEVRNRVNNIDFVSNSGMDFSGYSFFLNKIKNLPNAFVILTNTSVNKTQTTFLNDYITYMEKNPDVGILGVSYSGRMYQTFVRNNFTPHLQSFFLLTTISVLNEIVRLNNDKFPGENINHKLLLIRKGEINISNLALQLGYNLAVTLENGSVYKFGRNSIFDNGYKRWKLYKTDVRLFNSNPNLINEIN</sequence>
<keyword evidence="1" id="KW-0472">Membrane</keyword>
<gene>
    <name evidence="2" type="ORF">ACFSO8_06190</name>
</gene>
<evidence type="ECO:0000313" key="2">
    <source>
        <dbReference type="EMBL" id="MFD2545049.1"/>
    </source>
</evidence>
<protein>
    <submittedName>
        <fullName evidence="2">Uncharacterized protein</fullName>
    </submittedName>
</protein>
<dbReference type="Proteomes" id="UP001597394">
    <property type="component" value="Unassembled WGS sequence"/>
</dbReference>
<keyword evidence="3" id="KW-1185">Reference proteome</keyword>
<evidence type="ECO:0000313" key="3">
    <source>
        <dbReference type="Proteomes" id="UP001597394"/>
    </source>
</evidence>
<evidence type="ECO:0000256" key="1">
    <source>
        <dbReference type="SAM" id="Phobius"/>
    </source>
</evidence>